<dbReference type="PANTHER" id="PTHR31435">
    <property type="entry name" value="PROTEIN NATD1"/>
    <property type="match status" value="1"/>
</dbReference>
<dbReference type="Proteomes" id="UP001589748">
    <property type="component" value="Unassembled WGS sequence"/>
</dbReference>
<keyword evidence="3" id="KW-0808">Transferase</keyword>
<dbReference type="InterPro" id="IPR016181">
    <property type="entry name" value="Acyl_CoA_acyltransferase"/>
</dbReference>
<dbReference type="EMBL" id="JBHMDM010000001">
    <property type="protein sequence ID" value="MFB9375991.1"/>
    <property type="molecule type" value="Genomic_DNA"/>
</dbReference>
<keyword evidence="3" id="KW-0012">Acyltransferase</keyword>
<gene>
    <name evidence="3" type="ORF">ACFFVI_03320</name>
</gene>
<evidence type="ECO:0000313" key="3">
    <source>
        <dbReference type="EMBL" id="MFB9375991.1"/>
    </source>
</evidence>
<dbReference type="InterPro" id="IPR000182">
    <property type="entry name" value="GNAT_dom"/>
</dbReference>
<dbReference type="PANTHER" id="PTHR31435:SF10">
    <property type="entry name" value="BSR4717 PROTEIN"/>
    <property type="match status" value="1"/>
</dbReference>
<comment type="caution">
    <text evidence="3">The sequence shown here is derived from an EMBL/GenBank/DDBJ whole genome shotgun (WGS) entry which is preliminary data.</text>
</comment>
<dbReference type="CDD" id="cd04301">
    <property type="entry name" value="NAT_SF"/>
    <property type="match status" value="1"/>
</dbReference>
<dbReference type="Gene3D" id="3.40.630.30">
    <property type="match status" value="1"/>
</dbReference>
<evidence type="ECO:0000259" key="1">
    <source>
        <dbReference type="PROSITE" id="PS51186"/>
    </source>
</evidence>
<evidence type="ECO:0000259" key="2">
    <source>
        <dbReference type="PROSITE" id="PS51729"/>
    </source>
</evidence>
<feature type="domain" description="N-acetyltransferase" evidence="1">
    <location>
        <begin position="1"/>
        <end position="101"/>
    </location>
</feature>
<dbReference type="SUPFAM" id="SSF55729">
    <property type="entry name" value="Acyl-CoA N-acyltransferases (Nat)"/>
    <property type="match status" value="1"/>
</dbReference>
<proteinExistence type="predicted"/>
<sequence length="101" mass="11147">MTQPGSAGFRVTRNDEASRFEGRLDGELVAIADFVETGRSLTMTHTEVLPAHENQGLATTLVDAAFRDARERGLRIVPACSFVRLHARRHAEDFADVLAPR</sequence>
<feature type="domain" description="N-acetyltransferase" evidence="2">
    <location>
        <begin position="12"/>
        <end position="99"/>
    </location>
</feature>
<dbReference type="EC" id="2.3.1.-" evidence="3"/>
<dbReference type="PROSITE" id="PS51186">
    <property type="entry name" value="GNAT"/>
    <property type="match status" value="1"/>
</dbReference>
<dbReference type="GO" id="GO:0016746">
    <property type="term" value="F:acyltransferase activity"/>
    <property type="evidence" value="ECO:0007669"/>
    <property type="project" value="UniProtKB-KW"/>
</dbReference>
<organism evidence="3 4">
    <name type="scientific">Kineococcus gynurae</name>
    <dbReference type="NCBI Taxonomy" id="452979"/>
    <lineage>
        <taxon>Bacteria</taxon>
        <taxon>Bacillati</taxon>
        <taxon>Actinomycetota</taxon>
        <taxon>Actinomycetes</taxon>
        <taxon>Kineosporiales</taxon>
        <taxon>Kineosporiaceae</taxon>
        <taxon>Kineococcus</taxon>
    </lineage>
</organism>
<name>A0ABV5LPP0_9ACTN</name>
<accession>A0ABV5LPP0</accession>
<evidence type="ECO:0000313" key="4">
    <source>
        <dbReference type="Proteomes" id="UP001589748"/>
    </source>
</evidence>
<reference evidence="3 4" key="1">
    <citation type="submission" date="2024-09" db="EMBL/GenBank/DDBJ databases">
        <authorList>
            <person name="Sun Q."/>
            <person name="Mori K."/>
        </authorList>
    </citation>
    <scope>NUCLEOTIDE SEQUENCE [LARGE SCALE GENOMIC DNA]</scope>
    <source>
        <strain evidence="3 4">TISTR 1856</strain>
    </source>
</reference>
<dbReference type="Pfam" id="PF14542">
    <property type="entry name" value="Acetyltransf_CG"/>
    <property type="match status" value="1"/>
</dbReference>
<dbReference type="InterPro" id="IPR045057">
    <property type="entry name" value="Gcn5-rel_NAT"/>
</dbReference>
<dbReference type="PROSITE" id="PS51729">
    <property type="entry name" value="GNAT_YJDJ"/>
    <property type="match status" value="1"/>
</dbReference>
<dbReference type="RefSeq" id="WP_380139568.1">
    <property type="nucleotide sequence ID" value="NZ_JBHLUI010000012.1"/>
</dbReference>
<dbReference type="InterPro" id="IPR031165">
    <property type="entry name" value="GNAT_YJDJ"/>
</dbReference>
<protein>
    <submittedName>
        <fullName evidence="3">GNAT family N-acetyltransferase</fullName>
        <ecNumber evidence="3">2.3.1.-</ecNumber>
    </submittedName>
</protein>
<keyword evidence="4" id="KW-1185">Reference proteome</keyword>